<proteinExistence type="predicted"/>
<keyword evidence="3" id="KW-1185">Reference proteome</keyword>
<organism evidence="2 3">
    <name type="scientific">Plakobranchus ocellatus</name>
    <dbReference type="NCBI Taxonomy" id="259542"/>
    <lineage>
        <taxon>Eukaryota</taxon>
        <taxon>Metazoa</taxon>
        <taxon>Spiralia</taxon>
        <taxon>Lophotrochozoa</taxon>
        <taxon>Mollusca</taxon>
        <taxon>Gastropoda</taxon>
        <taxon>Heterobranchia</taxon>
        <taxon>Euthyneura</taxon>
        <taxon>Panpulmonata</taxon>
        <taxon>Sacoglossa</taxon>
        <taxon>Placobranchoidea</taxon>
        <taxon>Plakobranchidae</taxon>
        <taxon>Plakobranchus</taxon>
    </lineage>
</organism>
<reference evidence="2 3" key="1">
    <citation type="journal article" date="2021" name="Elife">
        <title>Chloroplast acquisition without the gene transfer in kleptoplastic sea slugs, Plakobranchus ocellatus.</title>
        <authorList>
            <person name="Maeda T."/>
            <person name="Takahashi S."/>
            <person name="Yoshida T."/>
            <person name="Shimamura S."/>
            <person name="Takaki Y."/>
            <person name="Nagai Y."/>
            <person name="Toyoda A."/>
            <person name="Suzuki Y."/>
            <person name="Arimoto A."/>
            <person name="Ishii H."/>
            <person name="Satoh N."/>
            <person name="Nishiyama T."/>
            <person name="Hasebe M."/>
            <person name="Maruyama T."/>
            <person name="Minagawa J."/>
            <person name="Obokata J."/>
            <person name="Shigenobu S."/>
        </authorList>
    </citation>
    <scope>NUCLEOTIDE SEQUENCE [LARGE SCALE GENOMIC DNA]</scope>
</reference>
<gene>
    <name evidence="2" type="ORF">PoB_003000100</name>
</gene>
<feature type="region of interest" description="Disordered" evidence="1">
    <location>
        <begin position="74"/>
        <end position="159"/>
    </location>
</feature>
<sequence>MFTLKIGPKHGKESRFNKGRLISTLPLRVESDFSKAFDKVKRVELFRMVEKLDIDGKDLRAIKNQYWDHTASLRIEGEHSDFKPIKKSNNNNKNNNDSNNNNNNNSSSSNNNNNNNNNSRSSSKNNNNNNNNDNNSSSNNNNNNNNKNKQTSRSKALEK</sequence>
<evidence type="ECO:0000313" key="3">
    <source>
        <dbReference type="Proteomes" id="UP000735302"/>
    </source>
</evidence>
<evidence type="ECO:0000313" key="2">
    <source>
        <dbReference type="EMBL" id="GFO03496.1"/>
    </source>
</evidence>
<evidence type="ECO:0000256" key="1">
    <source>
        <dbReference type="SAM" id="MobiDB-lite"/>
    </source>
</evidence>
<dbReference type="EMBL" id="BLXT01003727">
    <property type="protein sequence ID" value="GFO03496.1"/>
    <property type="molecule type" value="Genomic_DNA"/>
</dbReference>
<name>A0AAV4A9Z6_9GAST</name>
<feature type="compositionally biased region" description="Low complexity" evidence="1">
    <location>
        <begin position="87"/>
        <end position="149"/>
    </location>
</feature>
<protein>
    <submittedName>
        <fullName evidence="2">Uncharacterized protein</fullName>
    </submittedName>
</protein>
<feature type="compositionally biased region" description="Basic and acidic residues" evidence="1">
    <location>
        <begin position="75"/>
        <end position="84"/>
    </location>
</feature>
<dbReference type="AlphaFoldDB" id="A0AAV4A9Z6"/>
<dbReference type="Proteomes" id="UP000735302">
    <property type="component" value="Unassembled WGS sequence"/>
</dbReference>
<accession>A0AAV4A9Z6</accession>
<comment type="caution">
    <text evidence="2">The sequence shown here is derived from an EMBL/GenBank/DDBJ whole genome shotgun (WGS) entry which is preliminary data.</text>
</comment>